<dbReference type="EMBL" id="JACOOX010000003">
    <property type="protein sequence ID" value="MBC5662450.1"/>
    <property type="molecule type" value="Genomic_DNA"/>
</dbReference>
<evidence type="ECO:0000256" key="1">
    <source>
        <dbReference type="ARBA" id="ARBA00009369"/>
    </source>
</evidence>
<evidence type="ECO:0000256" key="7">
    <source>
        <dbReference type="SAM" id="Phobius"/>
    </source>
</evidence>
<dbReference type="GO" id="GO:0005886">
    <property type="term" value="C:plasma membrane"/>
    <property type="evidence" value="ECO:0007669"/>
    <property type="project" value="TreeGrafter"/>
</dbReference>
<evidence type="ECO:0000256" key="6">
    <source>
        <dbReference type="SAM" id="Coils"/>
    </source>
</evidence>
<keyword evidence="10" id="KW-1185">Reference proteome</keyword>
<feature type="transmembrane region" description="Helical" evidence="7">
    <location>
        <begin position="15"/>
        <end position="34"/>
    </location>
</feature>
<accession>A0A8I0AP43</accession>
<protein>
    <recommendedName>
        <fullName evidence="2 5">Cell shape-determining protein MreC</fullName>
    </recommendedName>
    <alternativeName>
        <fullName evidence="4 5">Cell shape protein MreC</fullName>
    </alternativeName>
</protein>
<keyword evidence="7" id="KW-0472">Membrane</keyword>
<name>A0A8I0AP43_9FIRM</name>
<keyword evidence="6" id="KW-0175">Coiled coil</keyword>
<sequence>MRRRNRKRIEITPKYFLLALTIVCVVLMIASLFFDSIMPSVRNATNTFILPMQKGVNTVGSWVESKAEALKNYEDIVAENDQLKEQLDTYRSTLAQYEQNSYELDRLQKLYELDAQYTDYDKTGARVISKDTGNWFDVFYIDKGTDDGLSIGCNVLYGNGLCGIITEIGADYAKVRSIIDDTTNVNATILPAQAICNVSGSLTNYADGYLLAENIDKDADISEGDQVVTSHVSSKYLSGINIGYIAKIENDSNNLTKTAYITPAADFSNIEEVLVIRQTKKNVTD</sequence>
<keyword evidence="3 5" id="KW-0133">Cell shape</keyword>
<gene>
    <name evidence="9" type="primary">mreC</name>
    <name evidence="9" type="ORF">H8S09_06005</name>
</gene>
<dbReference type="RefSeq" id="WP_117807561.1">
    <property type="nucleotide sequence ID" value="NZ_JACOOX010000003.1"/>
</dbReference>
<dbReference type="InterPro" id="IPR055342">
    <property type="entry name" value="MreC_beta-barrel_core"/>
</dbReference>
<evidence type="ECO:0000313" key="9">
    <source>
        <dbReference type="EMBL" id="MBC5662450.1"/>
    </source>
</evidence>
<dbReference type="GO" id="GO:0008360">
    <property type="term" value="P:regulation of cell shape"/>
    <property type="evidence" value="ECO:0007669"/>
    <property type="project" value="UniProtKB-KW"/>
</dbReference>
<reference evidence="9 10" key="1">
    <citation type="submission" date="2020-08" db="EMBL/GenBank/DDBJ databases">
        <title>Genome public.</title>
        <authorList>
            <person name="Liu C."/>
            <person name="Sun Q."/>
        </authorList>
    </citation>
    <scope>NUCLEOTIDE SEQUENCE [LARGE SCALE GENOMIC DNA]</scope>
    <source>
        <strain evidence="9 10">NSJ-10</strain>
    </source>
</reference>
<evidence type="ECO:0000256" key="3">
    <source>
        <dbReference type="ARBA" id="ARBA00022960"/>
    </source>
</evidence>
<dbReference type="NCBIfam" id="TIGR00219">
    <property type="entry name" value="mreC"/>
    <property type="match status" value="1"/>
</dbReference>
<dbReference type="InterPro" id="IPR042175">
    <property type="entry name" value="Cell/Rod_MreC_2"/>
</dbReference>
<keyword evidence="7" id="KW-1133">Transmembrane helix</keyword>
<proteinExistence type="inferred from homology"/>
<organism evidence="9 10">
    <name type="scientific">Coprococcus hominis</name>
    <name type="common">ex Liu et al. 2022</name>
    <dbReference type="NCBI Taxonomy" id="2763039"/>
    <lineage>
        <taxon>Bacteria</taxon>
        <taxon>Bacillati</taxon>
        <taxon>Bacillota</taxon>
        <taxon>Clostridia</taxon>
        <taxon>Lachnospirales</taxon>
        <taxon>Lachnospiraceae</taxon>
        <taxon>Coprococcus</taxon>
    </lineage>
</organism>
<evidence type="ECO:0000256" key="2">
    <source>
        <dbReference type="ARBA" id="ARBA00013855"/>
    </source>
</evidence>
<dbReference type="PANTHER" id="PTHR34138:SF1">
    <property type="entry name" value="CELL SHAPE-DETERMINING PROTEIN MREC"/>
    <property type="match status" value="1"/>
</dbReference>
<dbReference type="Proteomes" id="UP000615234">
    <property type="component" value="Unassembled WGS sequence"/>
</dbReference>
<dbReference type="AlphaFoldDB" id="A0A8I0AP43"/>
<comment type="similarity">
    <text evidence="1 5">Belongs to the MreC family.</text>
</comment>
<dbReference type="InterPro" id="IPR042177">
    <property type="entry name" value="Cell/Rod_1"/>
</dbReference>
<evidence type="ECO:0000256" key="4">
    <source>
        <dbReference type="ARBA" id="ARBA00032089"/>
    </source>
</evidence>
<comment type="caution">
    <text evidence="9">The sequence shown here is derived from an EMBL/GenBank/DDBJ whole genome shotgun (WGS) entry which is preliminary data.</text>
</comment>
<dbReference type="PIRSF" id="PIRSF038471">
    <property type="entry name" value="MreC"/>
    <property type="match status" value="1"/>
</dbReference>
<comment type="function">
    <text evidence="5">Involved in formation and maintenance of cell shape.</text>
</comment>
<evidence type="ECO:0000313" key="10">
    <source>
        <dbReference type="Proteomes" id="UP000615234"/>
    </source>
</evidence>
<evidence type="ECO:0000256" key="5">
    <source>
        <dbReference type="PIRNR" id="PIRNR038471"/>
    </source>
</evidence>
<dbReference type="InterPro" id="IPR007221">
    <property type="entry name" value="MreC"/>
</dbReference>
<dbReference type="Gene3D" id="2.40.10.350">
    <property type="entry name" value="Rod shape-determining protein MreC, domain 2"/>
    <property type="match status" value="1"/>
</dbReference>
<keyword evidence="7" id="KW-0812">Transmembrane</keyword>
<feature type="coiled-coil region" evidence="6">
    <location>
        <begin position="66"/>
        <end position="100"/>
    </location>
</feature>
<feature type="domain" description="Rod shape-determining protein MreC beta-barrel core" evidence="8">
    <location>
        <begin position="127"/>
        <end position="276"/>
    </location>
</feature>
<dbReference type="Gene3D" id="2.40.10.340">
    <property type="entry name" value="Rod shape-determining protein MreC, domain 1"/>
    <property type="match status" value="1"/>
</dbReference>
<evidence type="ECO:0000259" key="8">
    <source>
        <dbReference type="Pfam" id="PF04085"/>
    </source>
</evidence>
<dbReference type="Pfam" id="PF04085">
    <property type="entry name" value="MreC"/>
    <property type="match status" value="1"/>
</dbReference>
<dbReference type="PANTHER" id="PTHR34138">
    <property type="entry name" value="CELL SHAPE-DETERMINING PROTEIN MREC"/>
    <property type="match status" value="1"/>
</dbReference>